<comment type="caution">
    <text evidence="1">The sequence shown here is derived from an EMBL/GenBank/DDBJ whole genome shotgun (WGS) entry which is preliminary data.</text>
</comment>
<organism evidence="1">
    <name type="scientific">bioreactor metagenome</name>
    <dbReference type="NCBI Taxonomy" id="1076179"/>
    <lineage>
        <taxon>unclassified sequences</taxon>
        <taxon>metagenomes</taxon>
        <taxon>ecological metagenomes</taxon>
    </lineage>
</organism>
<protein>
    <submittedName>
        <fullName evidence="1">Uncharacterized protein</fullName>
    </submittedName>
</protein>
<evidence type="ECO:0000313" key="1">
    <source>
        <dbReference type="EMBL" id="MPM94940.1"/>
    </source>
</evidence>
<gene>
    <name evidence="1" type="ORF">SDC9_142089</name>
</gene>
<accession>A0A645DZI4</accession>
<dbReference type="EMBL" id="VSSQ01041493">
    <property type="protein sequence ID" value="MPM94940.1"/>
    <property type="molecule type" value="Genomic_DNA"/>
</dbReference>
<proteinExistence type="predicted"/>
<name>A0A645DZI4_9ZZZZ</name>
<dbReference type="AlphaFoldDB" id="A0A645DZI4"/>
<reference evidence="1" key="1">
    <citation type="submission" date="2019-08" db="EMBL/GenBank/DDBJ databases">
        <authorList>
            <person name="Kucharzyk K."/>
            <person name="Murdoch R.W."/>
            <person name="Higgins S."/>
            <person name="Loffler F."/>
        </authorList>
    </citation>
    <scope>NUCLEOTIDE SEQUENCE</scope>
</reference>
<sequence>MELTREYQQYILDVLADLRGEQLGVKLKYTIADTTEETEVSDELK</sequence>